<dbReference type="InterPro" id="IPR000361">
    <property type="entry name" value="ATAP_core_dom"/>
</dbReference>
<proteinExistence type="inferred from homology"/>
<dbReference type="Pfam" id="PF01521">
    <property type="entry name" value="Fe-S_biosyn"/>
    <property type="match status" value="1"/>
</dbReference>
<dbReference type="GO" id="GO:0005506">
    <property type="term" value="F:iron ion binding"/>
    <property type="evidence" value="ECO:0007669"/>
    <property type="project" value="EnsemblFungi"/>
</dbReference>
<dbReference type="SUPFAM" id="SSF89360">
    <property type="entry name" value="HesB-like domain"/>
    <property type="match status" value="1"/>
</dbReference>
<gene>
    <name evidence="6" type="ORF">LADA_0G03312G</name>
</gene>
<dbReference type="EMBL" id="LT598457">
    <property type="protein sequence ID" value="SCU93478.1"/>
    <property type="molecule type" value="Genomic_DNA"/>
</dbReference>
<organism evidence="6 7">
    <name type="scientific">Lachancea dasiensis</name>
    <dbReference type="NCBI Taxonomy" id="1072105"/>
    <lineage>
        <taxon>Eukaryota</taxon>
        <taxon>Fungi</taxon>
        <taxon>Dikarya</taxon>
        <taxon>Ascomycota</taxon>
        <taxon>Saccharomycotina</taxon>
        <taxon>Saccharomycetes</taxon>
        <taxon>Saccharomycetales</taxon>
        <taxon>Saccharomycetaceae</taxon>
        <taxon>Lachancea</taxon>
    </lineage>
</organism>
<evidence type="ECO:0000313" key="6">
    <source>
        <dbReference type="EMBL" id="SCU93478.1"/>
    </source>
</evidence>
<dbReference type="FunFam" id="2.60.300.12:FF:000001">
    <property type="entry name" value="Iron-binding protein IscA"/>
    <property type="match status" value="1"/>
</dbReference>
<accession>A0A1G4JRL4</accession>
<dbReference type="GO" id="GO:0044572">
    <property type="term" value="P:[4Fe-4S] cluster assembly"/>
    <property type="evidence" value="ECO:0007669"/>
    <property type="project" value="EnsemblFungi"/>
</dbReference>
<dbReference type="PROSITE" id="PS01152">
    <property type="entry name" value="HESB"/>
    <property type="match status" value="1"/>
</dbReference>
<comment type="similarity">
    <text evidence="1">Belongs to the HesB/IscA family.</text>
</comment>
<dbReference type="InterPro" id="IPR016092">
    <property type="entry name" value="ATAP"/>
</dbReference>
<evidence type="ECO:0000259" key="5">
    <source>
        <dbReference type="Pfam" id="PF01521"/>
    </source>
</evidence>
<dbReference type="OrthoDB" id="333486at2759"/>
<sequence length="253" mass="28332">MRSSGVCRSLTGIWRSPAQRYFPLSGVALKHTSSQTSNSEFSTLKSDNVRSLHTNHVQNPLENAGPERWSFNFGGNNKQNSISRRKEAHEPVTEESVKLSKWSTYTMPSKQTLAKQQEQGELQKKEASEKIAGHQIKKPKRKLRPRKALISLTPNAIVHLKLLLNQPEPKLIRIGVKNRGCSGLTYDLEYTSAPGKFDEVVEQDGVKVIIDSKALFSIVGSEMDWIDDRLSSRFVFKNPNSKGTCGCGESFMV</sequence>
<name>A0A1G4JRL4_9SACH</name>
<feature type="region of interest" description="Disordered" evidence="4">
    <location>
        <begin position="108"/>
        <end position="143"/>
    </location>
</feature>
<dbReference type="GO" id="GO:0005759">
    <property type="term" value="C:mitochondrial matrix"/>
    <property type="evidence" value="ECO:0007669"/>
    <property type="project" value="EnsemblFungi"/>
</dbReference>
<dbReference type="GO" id="GO:0009102">
    <property type="term" value="P:biotin biosynthetic process"/>
    <property type="evidence" value="ECO:0007669"/>
    <property type="project" value="EnsemblFungi"/>
</dbReference>
<reference evidence="7" key="1">
    <citation type="submission" date="2016-03" db="EMBL/GenBank/DDBJ databases">
        <authorList>
            <person name="Devillers H."/>
        </authorList>
    </citation>
    <scope>NUCLEOTIDE SEQUENCE [LARGE SCALE GENOMIC DNA]</scope>
</reference>
<dbReference type="PANTHER" id="PTHR10072">
    <property type="entry name" value="IRON-SULFUR CLUSTER ASSEMBLY PROTEIN"/>
    <property type="match status" value="1"/>
</dbReference>
<feature type="compositionally biased region" description="Basic and acidic residues" evidence="4">
    <location>
        <begin position="121"/>
        <end position="132"/>
    </location>
</feature>
<dbReference type="AlphaFoldDB" id="A0A1G4JRL4"/>
<dbReference type="Gene3D" id="2.60.300.12">
    <property type="entry name" value="HesB-like domain"/>
    <property type="match status" value="1"/>
</dbReference>
<dbReference type="NCBIfam" id="TIGR00049">
    <property type="entry name" value="iron-sulfur cluster assembly accessory protein"/>
    <property type="match status" value="1"/>
</dbReference>
<dbReference type="PANTHER" id="PTHR10072:SF41">
    <property type="entry name" value="IRON-SULFUR CLUSTER ASSEMBLY 1 HOMOLOG, MITOCHONDRIAL"/>
    <property type="match status" value="1"/>
</dbReference>
<evidence type="ECO:0000313" key="7">
    <source>
        <dbReference type="Proteomes" id="UP000190274"/>
    </source>
</evidence>
<dbReference type="InterPro" id="IPR017870">
    <property type="entry name" value="FeS_cluster_insertion_CS"/>
</dbReference>
<evidence type="ECO:0000256" key="4">
    <source>
        <dbReference type="SAM" id="MobiDB-lite"/>
    </source>
</evidence>
<evidence type="ECO:0000256" key="2">
    <source>
        <dbReference type="ARBA" id="ARBA00054873"/>
    </source>
</evidence>
<dbReference type="GO" id="GO:0051537">
    <property type="term" value="F:2 iron, 2 sulfur cluster binding"/>
    <property type="evidence" value="ECO:0007669"/>
    <property type="project" value="TreeGrafter"/>
</dbReference>
<dbReference type="STRING" id="1266660.A0A1G4JRL4"/>
<dbReference type="InterPro" id="IPR035903">
    <property type="entry name" value="HesB-like_dom_sf"/>
</dbReference>
<feature type="region of interest" description="Disordered" evidence="4">
    <location>
        <begin position="60"/>
        <end position="95"/>
    </location>
</feature>
<keyword evidence="7" id="KW-1185">Reference proteome</keyword>
<protein>
    <recommendedName>
        <fullName evidence="3">Iron-sulfur assembly protein 1</fullName>
    </recommendedName>
</protein>
<feature type="compositionally biased region" description="Polar residues" evidence="4">
    <location>
        <begin position="73"/>
        <end position="82"/>
    </location>
</feature>
<feature type="domain" description="Core" evidence="5">
    <location>
        <begin position="150"/>
        <end position="249"/>
    </location>
</feature>
<dbReference type="InterPro" id="IPR050322">
    <property type="entry name" value="Fe-S_cluster_asmbl/transfer"/>
</dbReference>
<dbReference type="GO" id="GO:0051604">
    <property type="term" value="P:protein maturation"/>
    <property type="evidence" value="ECO:0007669"/>
    <property type="project" value="EnsemblFungi"/>
</dbReference>
<evidence type="ECO:0000256" key="3">
    <source>
        <dbReference type="ARBA" id="ARBA00071673"/>
    </source>
</evidence>
<dbReference type="Proteomes" id="UP000190274">
    <property type="component" value="Chromosome G"/>
</dbReference>
<feature type="compositionally biased region" description="Basic and acidic residues" evidence="4">
    <location>
        <begin position="84"/>
        <end position="95"/>
    </location>
</feature>
<evidence type="ECO:0000256" key="1">
    <source>
        <dbReference type="ARBA" id="ARBA00006718"/>
    </source>
</evidence>
<comment type="function">
    <text evidence="2">Involved in the assembly of mitochondrial and cytoplasmic iron-sulfur proteins. Probably involved in the binding of an intermediate of Fe/S cluster assembly.</text>
</comment>